<evidence type="ECO:0000256" key="5">
    <source>
        <dbReference type="ARBA" id="ARBA00022801"/>
    </source>
</evidence>
<keyword evidence="4" id="KW-0479">Metal-binding</keyword>
<comment type="caution">
    <text evidence="7">The sequence shown here is derived from an EMBL/GenBank/DDBJ whole genome shotgun (WGS) entry which is preliminary data.</text>
</comment>
<organism evidence="7 8">
    <name type="scientific">Fusibacter tunisiensis</name>
    <dbReference type="NCBI Taxonomy" id="1008308"/>
    <lineage>
        <taxon>Bacteria</taxon>
        <taxon>Bacillati</taxon>
        <taxon>Bacillota</taxon>
        <taxon>Clostridia</taxon>
        <taxon>Eubacteriales</taxon>
        <taxon>Eubacteriales Family XII. Incertae Sedis</taxon>
        <taxon>Fusibacter</taxon>
    </lineage>
</organism>
<proteinExistence type="inferred from homology"/>
<evidence type="ECO:0000256" key="2">
    <source>
        <dbReference type="ARBA" id="ARBA00022438"/>
    </source>
</evidence>
<keyword evidence="2 7" id="KW-0031">Aminopeptidase</keyword>
<protein>
    <submittedName>
        <fullName evidence="7">Aminopeptidase FrvX</fullName>
    </submittedName>
</protein>
<dbReference type="RefSeq" id="WP_204661252.1">
    <property type="nucleotide sequence ID" value="NZ_JAFBDT010000001.1"/>
</dbReference>
<sequence length="356" mass="38557">MRLKMIEDLSKAFGPSGFEEDVVQVVQKYGSKFNIEADAMNNVYLSLKSNTGEKPILMLDAHIDEVGFMVQSIKKNGLISFVPLGGWVPTNIPAHTVQIKTQAGNFVKGIVGSKPPHFMSEKEKSAPLLTETLLIDVGCTSRDEVVSLLGIQVGDPIAPSVEFNYNEKTGIMFGKAFDNRLGTAAVIETLEKLSEIEDLPFDVIGALASQEEVGTRGAYVTSQVVKPDIAIVFEGSPADDLYVDAYSAQCVLKKGAQIRHMDASYVSHRGLINTVKALAHTVGIPVQSAVRLKGGTNAGRIHIQNKAVPVLVLGIPSRYVHTHYNYAAFSDFEAVVDLAKLVATQLDMAQFKPKAL</sequence>
<keyword evidence="8" id="KW-1185">Reference proteome</keyword>
<evidence type="ECO:0000256" key="1">
    <source>
        <dbReference type="ARBA" id="ARBA00006272"/>
    </source>
</evidence>
<evidence type="ECO:0000313" key="7">
    <source>
        <dbReference type="EMBL" id="MBM7560679.1"/>
    </source>
</evidence>
<dbReference type="InterPro" id="IPR023367">
    <property type="entry name" value="Peptidase_M42_dom2"/>
</dbReference>
<evidence type="ECO:0000256" key="4">
    <source>
        <dbReference type="ARBA" id="ARBA00022723"/>
    </source>
</evidence>
<dbReference type="PANTHER" id="PTHR32481:SF0">
    <property type="entry name" value="AMINOPEPTIDASE YPDE-RELATED"/>
    <property type="match status" value="1"/>
</dbReference>
<dbReference type="Proteomes" id="UP000767854">
    <property type="component" value="Unassembled WGS sequence"/>
</dbReference>
<keyword evidence="3" id="KW-0645">Protease</keyword>
<evidence type="ECO:0000256" key="3">
    <source>
        <dbReference type="ARBA" id="ARBA00022670"/>
    </source>
</evidence>
<dbReference type="GO" id="GO:0004177">
    <property type="term" value="F:aminopeptidase activity"/>
    <property type="evidence" value="ECO:0007669"/>
    <property type="project" value="UniProtKB-KW"/>
</dbReference>
<evidence type="ECO:0000313" key="8">
    <source>
        <dbReference type="Proteomes" id="UP000767854"/>
    </source>
</evidence>
<keyword evidence="5" id="KW-0378">Hydrolase</keyword>
<dbReference type="Gene3D" id="2.40.30.40">
    <property type="entry name" value="Peptidase M42, domain 2"/>
    <property type="match status" value="1"/>
</dbReference>
<accession>A0ABS2MMQ1</accession>
<gene>
    <name evidence="7" type="ORF">JOC49_000188</name>
</gene>
<dbReference type="PANTHER" id="PTHR32481">
    <property type="entry name" value="AMINOPEPTIDASE"/>
    <property type="match status" value="1"/>
</dbReference>
<comment type="similarity">
    <text evidence="1 6">Belongs to the peptidase M42 family.</text>
</comment>
<dbReference type="InterPro" id="IPR008007">
    <property type="entry name" value="Peptidase_M42"/>
</dbReference>
<dbReference type="SUPFAM" id="SSF101821">
    <property type="entry name" value="Aminopeptidase/glucanase lid domain"/>
    <property type="match status" value="1"/>
</dbReference>
<dbReference type="SUPFAM" id="SSF53187">
    <property type="entry name" value="Zn-dependent exopeptidases"/>
    <property type="match status" value="1"/>
</dbReference>
<name>A0ABS2MMQ1_9FIRM</name>
<dbReference type="EMBL" id="JAFBDT010000001">
    <property type="protein sequence ID" value="MBM7560679.1"/>
    <property type="molecule type" value="Genomic_DNA"/>
</dbReference>
<dbReference type="PIRSF" id="PIRSF001123">
    <property type="entry name" value="PepA_GA"/>
    <property type="match status" value="1"/>
</dbReference>
<dbReference type="Gene3D" id="3.40.630.10">
    <property type="entry name" value="Zn peptidases"/>
    <property type="match status" value="1"/>
</dbReference>
<dbReference type="InterPro" id="IPR051464">
    <property type="entry name" value="Peptidase_M42_aminopept"/>
</dbReference>
<reference evidence="7 8" key="1">
    <citation type="submission" date="2021-01" db="EMBL/GenBank/DDBJ databases">
        <title>Genomic Encyclopedia of Type Strains, Phase IV (KMG-IV): sequencing the most valuable type-strain genomes for metagenomic binning, comparative biology and taxonomic classification.</title>
        <authorList>
            <person name="Goeker M."/>
        </authorList>
    </citation>
    <scope>NUCLEOTIDE SEQUENCE [LARGE SCALE GENOMIC DNA]</scope>
    <source>
        <strain evidence="7 8">DSM 24436</strain>
    </source>
</reference>
<evidence type="ECO:0000256" key="6">
    <source>
        <dbReference type="PIRNR" id="PIRNR001123"/>
    </source>
</evidence>
<dbReference type="Pfam" id="PF05343">
    <property type="entry name" value="Peptidase_M42"/>
    <property type="match status" value="1"/>
</dbReference>